<dbReference type="GO" id="GO:0005634">
    <property type="term" value="C:nucleus"/>
    <property type="evidence" value="ECO:0007669"/>
    <property type="project" value="UniProtKB-SubCell"/>
</dbReference>
<name>A0A0M0JVK6_9EUKA</name>
<feature type="domain" description="WW" evidence="7">
    <location>
        <begin position="383"/>
        <end position="421"/>
    </location>
</feature>
<evidence type="ECO:0000313" key="8">
    <source>
        <dbReference type="EMBL" id="KOO30706.1"/>
    </source>
</evidence>
<dbReference type="SUPFAM" id="SSF56399">
    <property type="entry name" value="ADP-ribosylation"/>
    <property type="match status" value="1"/>
</dbReference>
<evidence type="ECO:0000313" key="9">
    <source>
        <dbReference type="Proteomes" id="UP000037460"/>
    </source>
</evidence>
<dbReference type="GO" id="GO:0010629">
    <property type="term" value="P:negative regulation of gene expression"/>
    <property type="evidence" value="ECO:0007669"/>
    <property type="project" value="TreeGrafter"/>
</dbReference>
<keyword evidence="2" id="KW-0328">Glycosyltransferase</keyword>
<accession>A0A0M0JVK6</accession>
<evidence type="ECO:0000256" key="3">
    <source>
        <dbReference type="ARBA" id="ARBA00022679"/>
    </source>
</evidence>
<evidence type="ECO:0000259" key="7">
    <source>
        <dbReference type="PROSITE" id="PS50020"/>
    </source>
</evidence>
<keyword evidence="4" id="KW-0520">NAD</keyword>
<reference evidence="9" key="1">
    <citation type="journal article" date="2015" name="PLoS Genet.">
        <title>Genome Sequence and Transcriptome Analyses of Chrysochromulina tobin: Metabolic Tools for Enhanced Algal Fitness in the Prominent Order Prymnesiales (Haptophyceae).</title>
        <authorList>
            <person name="Hovde B.T."/>
            <person name="Deodato C.R."/>
            <person name="Hunsperger H.M."/>
            <person name="Ryken S.A."/>
            <person name="Yost W."/>
            <person name="Jha R.K."/>
            <person name="Patterson J."/>
            <person name="Monnat R.J. Jr."/>
            <person name="Barlow S.B."/>
            <person name="Starkenburg S.R."/>
            <person name="Cattolico R.A."/>
        </authorList>
    </citation>
    <scope>NUCLEOTIDE SEQUENCE</scope>
    <source>
        <strain evidence="9">CCMP291</strain>
    </source>
</reference>
<dbReference type="InterPro" id="IPR052056">
    <property type="entry name" value="Mono-ARTD/PARP"/>
</dbReference>
<dbReference type="Gene3D" id="1.25.40.20">
    <property type="entry name" value="Ankyrin repeat-containing domain"/>
    <property type="match status" value="1"/>
</dbReference>
<dbReference type="Gene3D" id="3.90.228.10">
    <property type="match status" value="1"/>
</dbReference>
<organism evidence="8 9">
    <name type="scientific">Chrysochromulina tobinii</name>
    <dbReference type="NCBI Taxonomy" id="1460289"/>
    <lineage>
        <taxon>Eukaryota</taxon>
        <taxon>Haptista</taxon>
        <taxon>Haptophyta</taxon>
        <taxon>Prymnesiophyceae</taxon>
        <taxon>Prymnesiales</taxon>
        <taxon>Chrysochromulinaceae</taxon>
        <taxon>Chrysochromulina</taxon>
    </lineage>
</organism>
<evidence type="ECO:0000256" key="1">
    <source>
        <dbReference type="ARBA" id="ARBA00004123"/>
    </source>
</evidence>
<dbReference type="Proteomes" id="UP000037460">
    <property type="component" value="Unassembled WGS sequence"/>
</dbReference>
<comment type="caution">
    <text evidence="8">The sequence shown here is derived from an EMBL/GenBank/DDBJ whole genome shotgun (WGS) entry which is preliminary data.</text>
</comment>
<dbReference type="GO" id="GO:0003950">
    <property type="term" value="F:NAD+ poly-ADP-ribosyltransferase activity"/>
    <property type="evidence" value="ECO:0007669"/>
    <property type="project" value="InterPro"/>
</dbReference>
<sequence length="511" mass="57036">MWAAHHNNSPCVELLLQKGALTGIRATSGPWKTDTALIVAKKNIDNARCIRLIENAEKKEAEKAAAEAAANAANAATPRHRNGSSDNRVQDSVWSNEAELHADAEEELLREVKRAEDARRREAQAAAEERAHLLRRQAEMEAEFRRKQEEFEAQTRAQLLATSHHATEMQRARAEAEAAKRFALPAFWTQGQASTESTGGYTLVPLTADKSSELAALGDLLTTPHPEWLGIGRDVQSRGRYTKLKLQCAWRLENPAKWMEYAAARERIRGEMSVLRKAKRLETARPENYRAQTSVSCSHLEDLYGGVPTDAEVHETVLMHGTKAEILPSICALGFNEKYSGANVGKSKFGEGSYFAEDVGKSDQYVSPGGDGWLYKDGKEVRYVLPPGWREAKAPAPDGRTFYWYKTKDGTKKSQWERPMEPAPPEVLVEMLAAKFPTYDKEVLAVILDTCSNNFEAAMHHSGEESVAFVTNFDAATGIYVVDFDHVGSQKRKKYRDFEMSECSRRTSANI</sequence>
<dbReference type="CDD" id="cd14279">
    <property type="entry name" value="CUE"/>
    <property type="match status" value="1"/>
</dbReference>
<keyword evidence="3" id="KW-0808">Transferase</keyword>
<evidence type="ECO:0000256" key="2">
    <source>
        <dbReference type="ARBA" id="ARBA00022676"/>
    </source>
</evidence>
<dbReference type="EMBL" id="JWZX01002175">
    <property type="protein sequence ID" value="KOO30706.1"/>
    <property type="molecule type" value="Genomic_DNA"/>
</dbReference>
<proteinExistence type="predicted"/>
<comment type="subcellular location">
    <subcellularLocation>
        <location evidence="1">Nucleus</location>
    </subcellularLocation>
</comment>
<dbReference type="Gene3D" id="2.20.70.10">
    <property type="match status" value="1"/>
</dbReference>
<dbReference type="CDD" id="cd00201">
    <property type="entry name" value="WW"/>
    <property type="match status" value="1"/>
</dbReference>
<dbReference type="GO" id="GO:0003714">
    <property type="term" value="F:transcription corepressor activity"/>
    <property type="evidence" value="ECO:0007669"/>
    <property type="project" value="TreeGrafter"/>
</dbReference>
<dbReference type="InterPro" id="IPR001202">
    <property type="entry name" value="WW_dom"/>
</dbReference>
<dbReference type="GO" id="GO:0005737">
    <property type="term" value="C:cytoplasm"/>
    <property type="evidence" value="ECO:0007669"/>
    <property type="project" value="TreeGrafter"/>
</dbReference>
<dbReference type="InterPro" id="IPR009060">
    <property type="entry name" value="UBA-like_sf"/>
</dbReference>
<dbReference type="PANTHER" id="PTHR14453">
    <property type="entry name" value="PARP/ZINC FINGER CCCH TYPE DOMAIN CONTAINING PROTEIN"/>
    <property type="match status" value="1"/>
</dbReference>
<dbReference type="PANTHER" id="PTHR14453:SF67">
    <property type="entry name" value="POLY [ADP-RIBOSE] POLYMERASE"/>
    <property type="match status" value="1"/>
</dbReference>
<gene>
    <name evidence="8" type="ORF">Ctob_005882</name>
</gene>
<keyword evidence="9" id="KW-1185">Reference proteome</keyword>
<protein>
    <submittedName>
        <fullName evidence="8">Tccd-inducible-parp-like domain-containing protein</fullName>
    </submittedName>
</protein>
<dbReference type="AlphaFoldDB" id="A0A0M0JVK6"/>
<feature type="region of interest" description="Disordered" evidence="6">
    <location>
        <begin position="68"/>
        <end position="90"/>
    </location>
</feature>
<dbReference type="InterPro" id="IPR012317">
    <property type="entry name" value="Poly(ADP-ribose)pol_cat_dom"/>
</dbReference>
<dbReference type="OrthoDB" id="408612at2759"/>
<dbReference type="InterPro" id="IPR036770">
    <property type="entry name" value="Ankyrin_rpt-contain_sf"/>
</dbReference>
<evidence type="ECO:0000256" key="4">
    <source>
        <dbReference type="ARBA" id="ARBA00023027"/>
    </source>
</evidence>
<evidence type="ECO:0000256" key="5">
    <source>
        <dbReference type="ARBA" id="ARBA00023242"/>
    </source>
</evidence>
<dbReference type="PROSITE" id="PS50020">
    <property type="entry name" value="WW_DOMAIN_2"/>
    <property type="match status" value="1"/>
</dbReference>
<evidence type="ECO:0000256" key="6">
    <source>
        <dbReference type="SAM" id="MobiDB-lite"/>
    </source>
</evidence>
<keyword evidence="5" id="KW-0539">Nucleus</keyword>
<dbReference type="Pfam" id="PF00644">
    <property type="entry name" value="PARP"/>
    <property type="match status" value="1"/>
</dbReference>
<dbReference type="SUPFAM" id="SSF46934">
    <property type="entry name" value="UBA-like"/>
    <property type="match status" value="1"/>
</dbReference>